<gene>
    <name evidence="3" type="ORF">E3T47_14170</name>
</gene>
<keyword evidence="2" id="KW-0812">Transmembrane</keyword>
<feature type="transmembrane region" description="Helical" evidence="2">
    <location>
        <begin position="6"/>
        <end position="28"/>
    </location>
</feature>
<organism evidence="3 4">
    <name type="scientific">Cryobacterium ruanii</name>
    <dbReference type="NCBI Taxonomy" id="1259197"/>
    <lineage>
        <taxon>Bacteria</taxon>
        <taxon>Bacillati</taxon>
        <taxon>Actinomycetota</taxon>
        <taxon>Actinomycetes</taxon>
        <taxon>Micrococcales</taxon>
        <taxon>Microbacteriaceae</taxon>
        <taxon>Cryobacterium</taxon>
    </lineage>
</organism>
<reference evidence="3 4" key="1">
    <citation type="submission" date="2019-03" db="EMBL/GenBank/DDBJ databases">
        <title>Genomics of glacier-inhabiting Cryobacterium strains.</title>
        <authorList>
            <person name="Liu Q."/>
            <person name="Xin Y.-H."/>
        </authorList>
    </citation>
    <scope>NUCLEOTIDE SEQUENCE [LARGE SCALE GENOMIC DNA]</scope>
    <source>
        <strain evidence="3 4">Sr36</strain>
    </source>
</reference>
<name>A0A4R9AK84_9MICO</name>
<evidence type="ECO:0000313" key="4">
    <source>
        <dbReference type="Proteomes" id="UP000298154"/>
    </source>
</evidence>
<dbReference type="AlphaFoldDB" id="A0A4R9AK84"/>
<dbReference type="OrthoDB" id="5149329at2"/>
<keyword evidence="1" id="KW-0175">Coiled coil</keyword>
<dbReference type="Gene3D" id="3.30.70.60">
    <property type="match status" value="1"/>
</dbReference>
<feature type="coiled-coil region" evidence="1">
    <location>
        <begin position="41"/>
        <end position="68"/>
    </location>
</feature>
<protein>
    <recommendedName>
        <fullName evidence="5">Pilus assembly protein PilO</fullName>
    </recommendedName>
</protein>
<proteinExistence type="predicted"/>
<dbReference type="InterPro" id="IPR014717">
    <property type="entry name" value="Transl_elong_EF1B/ribsomal_bS6"/>
</dbReference>
<comment type="caution">
    <text evidence="3">The sequence shown here is derived from an EMBL/GenBank/DDBJ whole genome shotgun (WGS) entry which is preliminary data.</text>
</comment>
<evidence type="ECO:0000256" key="2">
    <source>
        <dbReference type="SAM" id="Phobius"/>
    </source>
</evidence>
<dbReference type="RefSeq" id="WP_134556697.1">
    <property type="nucleotide sequence ID" value="NZ_SOHK01000021.1"/>
</dbReference>
<evidence type="ECO:0000256" key="1">
    <source>
        <dbReference type="SAM" id="Coils"/>
    </source>
</evidence>
<keyword evidence="2" id="KW-0472">Membrane</keyword>
<evidence type="ECO:0000313" key="3">
    <source>
        <dbReference type="EMBL" id="TFD63606.1"/>
    </source>
</evidence>
<keyword evidence="2" id="KW-1133">Transmembrane helix</keyword>
<dbReference type="Proteomes" id="UP000298154">
    <property type="component" value="Unassembled WGS sequence"/>
</dbReference>
<dbReference type="EMBL" id="SOHK01000021">
    <property type="protein sequence ID" value="TFD63606.1"/>
    <property type="molecule type" value="Genomic_DNA"/>
</dbReference>
<keyword evidence="4" id="KW-1185">Reference proteome</keyword>
<evidence type="ECO:0008006" key="5">
    <source>
        <dbReference type="Google" id="ProtNLM"/>
    </source>
</evidence>
<accession>A0A4R9AK84</accession>
<sequence>MTTTKWWLVGAILVIVIVMLAGFTLGISPKLDELSATRTTHTATLAQNEVYEAQLAALQREFDGLETVQDELAVLREAIPEGAALPALIGQLDAMAGRTSVTLTEFSSADAMPYVPVVPAADTDAPATDGAATGGAATGGAATNAPATDGAAAGAAEAAAAAASPLVTAENFIAVPVTISVTGSFDAVLDFLDDLQNGQRLMTVTSFSSGTPSADVPDRVTGQIAGIVYVLLNAS</sequence>